<dbReference type="CDD" id="cd00082">
    <property type="entry name" value="HisKA"/>
    <property type="match status" value="1"/>
</dbReference>
<dbReference type="AlphaFoldDB" id="A0A844DAV1"/>
<accession>A0A844DAV1</accession>
<dbReference type="SMART" id="SM00388">
    <property type="entry name" value="HisKA"/>
    <property type="match status" value="1"/>
</dbReference>
<dbReference type="Proteomes" id="UP000439986">
    <property type="component" value="Unassembled WGS sequence"/>
</dbReference>
<evidence type="ECO:0000256" key="6">
    <source>
        <dbReference type="ARBA" id="ARBA00022553"/>
    </source>
</evidence>
<dbReference type="PANTHER" id="PTHR43047">
    <property type="entry name" value="TWO-COMPONENT HISTIDINE PROTEIN KINASE"/>
    <property type="match status" value="1"/>
</dbReference>
<dbReference type="EMBL" id="WKJL01000010">
    <property type="protein sequence ID" value="MRW85436.1"/>
    <property type="molecule type" value="Genomic_DNA"/>
</dbReference>
<keyword evidence="8" id="KW-0812">Transmembrane</keyword>
<dbReference type="Gene3D" id="1.10.287.130">
    <property type="match status" value="1"/>
</dbReference>
<dbReference type="SMART" id="SM00387">
    <property type="entry name" value="HATPase_c"/>
    <property type="match status" value="1"/>
</dbReference>
<evidence type="ECO:0000259" key="29">
    <source>
        <dbReference type="PROSITE" id="PS50113"/>
    </source>
</evidence>
<dbReference type="GO" id="GO:0000155">
    <property type="term" value="F:phosphorelay sensor kinase activity"/>
    <property type="evidence" value="ECO:0007669"/>
    <property type="project" value="InterPro"/>
</dbReference>
<evidence type="ECO:0000256" key="5">
    <source>
        <dbReference type="ARBA" id="ARBA00022519"/>
    </source>
</evidence>
<evidence type="ECO:0000259" key="30">
    <source>
        <dbReference type="PROSITE" id="PS50894"/>
    </source>
</evidence>
<keyword evidence="14" id="KW-0902">Two-component regulatory system</keyword>
<keyword evidence="32" id="KW-1185">Reference proteome</keyword>
<dbReference type="InterPro" id="IPR001789">
    <property type="entry name" value="Sig_transdc_resp-reg_receiver"/>
</dbReference>
<dbReference type="GO" id="GO:0005886">
    <property type="term" value="C:plasma membrane"/>
    <property type="evidence" value="ECO:0007669"/>
    <property type="project" value="UniProtKB-SubCell"/>
</dbReference>
<evidence type="ECO:0000256" key="2">
    <source>
        <dbReference type="ARBA" id="ARBA00004429"/>
    </source>
</evidence>
<dbReference type="GO" id="GO:0009927">
    <property type="term" value="F:histidine phosphotransfer kinase activity"/>
    <property type="evidence" value="ECO:0007669"/>
    <property type="project" value="TreeGrafter"/>
</dbReference>
<dbReference type="FunFam" id="3.30.565.10:FF:000010">
    <property type="entry name" value="Sensor histidine kinase RcsC"/>
    <property type="match status" value="1"/>
</dbReference>
<feature type="domain" description="PAS" evidence="28">
    <location>
        <begin position="18"/>
        <end position="88"/>
    </location>
</feature>
<evidence type="ECO:0000256" key="14">
    <source>
        <dbReference type="ARBA" id="ARBA00023012"/>
    </source>
</evidence>
<keyword evidence="10" id="KW-0547">Nucleotide-binding</keyword>
<keyword evidence="16" id="KW-0472">Membrane</keyword>
<dbReference type="InterPro" id="IPR003661">
    <property type="entry name" value="HisK_dim/P_dom"/>
</dbReference>
<dbReference type="SUPFAM" id="SSF52172">
    <property type="entry name" value="CheY-like"/>
    <property type="match status" value="1"/>
</dbReference>
<name>A0A844DAV1_9BURK</name>
<dbReference type="CDD" id="cd00088">
    <property type="entry name" value="HPT"/>
    <property type="match status" value="1"/>
</dbReference>
<dbReference type="Pfam" id="PF01627">
    <property type="entry name" value="Hpt"/>
    <property type="match status" value="1"/>
</dbReference>
<dbReference type="InterPro" id="IPR036097">
    <property type="entry name" value="HisK_dim/P_sf"/>
</dbReference>
<dbReference type="CDD" id="cd00130">
    <property type="entry name" value="PAS"/>
    <property type="match status" value="1"/>
</dbReference>
<dbReference type="InterPro" id="IPR036890">
    <property type="entry name" value="HATPase_C_sf"/>
</dbReference>
<dbReference type="InterPro" id="IPR000700">
    <property type="entry name" value="PAS-assoc_C"/>
</dbReference>
<dbReference type="Pfam" id="PF00989">
    <property type="entry name" value="PAS"/>
    <property type="match status" value="1"/>
</dbReference>
<evidence type="ECO:0000256" key="9">
    <source>
        <dbReference type="ARBA" id="ARBA00022729"/>
    </source>
</evidence>
<dbReference type="InterPro" id="IPR035965">
    <property type="entry name" value="PAS-like_dom_sf"/>
</dbReference>
<dbReference type="Gene3D" id="3.30.450.20">
    <property type="entry name" value="PAS domain"/>
    <property type="match status" value="1"/>
</dbReference>
<feature type="domain" description="Response regulatory" evidence="27">
    <location>
        <begin position="426"/>
        <end position="545"/>
    </location>
</feature>
<dbReference type="InterPro" id="IPR013767">
    <property type="entry name" value="PAS_fold"/>
</dbReference>
<dbReference type="InterPro" id="IPR008207">
    <property type="entry name" value="Sig_transdc_His_kin_Hpt_dom"/>
</dbReference>
<evidence type="ECO:0000256" key="21">
    <source>
        <dbReference type="ARBA" id="ARBA00070152"/>
    </source>
</evidence>
<evidence type="ECO:0000256" key="4">
    <source>
        <dbReference type="ARBA" id="ARBA00022475"/>
    </source>
</evidence>
<evidence type="ECO:0000313" key="31">
    <source>
        <dbReference type="EMBL" id="MRW85436.1"/>
    </source>
</evidence>
<dbReference type="SUPFAM" id="SSF47226">
    <property type="entry name" value="Histidine-containing phosphotransfer domain, HPT domain"/>
    <property type="match status" value="1"/>
</dbReference>
<sequence>MRDRSMHRNDTPASLAQDQQRLAVMLDSVSDAIITIDDQGIIEYANRGAQELFGYPSQELLGVNVAMLMPAPDSARHDHYIRAYLKTGQSRVMHHRRSVNGLRKDGTVIPLDLTLGQVMENGQQKFTGVMRDVTEQRRLQALAADAERRLQEAKDRADEANQAKSTFLATMSHEIRTPMNGVLGALDLLALDHLSGAQRDTVGMATQSARELLRILDDILDFSKIEAGRMELRQERTSVRSDVIDKVIATHASTSAAKGLQLATRIDAALAPTLCVDPLRLRQILHNFVSNAVKFTHQGGVELSLQVLATTTSAQTLRFAVRDTGIGISAADQARLFHPFVQAEGDTTRRYGGSGLGLAICMGLAASMGGAITMHSAPGVGTTMLLELTLPISARPGDSRLAGAAMPPPRVRPAPGVDQAVREHSLVLVVDDHATNRTILLRQLDALGYAAESASNGLEALALLASGRHALLISDCQMPEMDGYTLARTIRRQEAEHQRPALPIIAFTANAFAGDAERALQAGMNDYLAKPTTMAALHAVLKRYLPIGNSAASLDEAHLAQLSGGDTALRAAILDEFRAACEVDALALAAAGKHADLDGMVHVAHRIRGAARAVGAVSLAEAGAQLEQQARAQRDGQPVSANGLSATAAALLRLHTELAAWRRVPPP</sequence>
<dbReference type="SMART" id="SM00073">
    <property type="entry name" value="HPT"/>
    <property type="match status" value="1"/>
</dbReference>
<comment type="subunit">
    <text evidence="19">At low DSF concentrations, interacts with RpfF.</text>
</comment>
<dbReference type="Pfam" id="PF02518">
    <property type="entry name" value="HATPase_c"/>
    <property type="match status" value="1"/>
</dbReference>
<dbReference type="NCBIfam" id="TIGR00229">
    <property type="entry name" value="sensory_box"/>
    <property type="match status" value="1"/>
</dbReference>
<dbReference type="FunFam" id="3.30.450.20:FF:000060">
    <property type="entry name" value="Sensor protein FixL"/>
    <property type="match status" value="1"/>
</dbReference>
<dbReference type="InterPro" id="IPR003594">
    <property type="entry name" value="HATPase_dom"/>
</dbReference>
<dbReference type="InterPro" id="IPR000014">
    <property type="entry name" value="PAS"/>
</dbReference>
<feature type="modified residue" description="Phosphohistidine" evidence="23">
    <location>
        <position position="605"/>
    </location>
</feature>
<keyword evidence="6 24" id="KW-0597">Phosphoprotein</keyword>
<comment type="catalytic activity">
    <reaction evidence="1">
        <text>ATP + protein L-histidine = ADP + protein N-phospho-L-histidine.</text>
        <dbReference type="EC" id="2.7.13.3"/>
    </reaction>
</comment>
<keyword evidence="5" id="KW-0997">Cell inner membrane</keyword>
<dbReference type="GO" id="GO:0006355">
    <property type="term" value="P:regulation of DNA-templated transcription"/>
    <property type="evidence" value="ECO:0007669"/>
    <property type="project" value="InterPro"/>
</dbReference>
<evidence type="ECO:0000256" key="20">
    <source>
        <dbReference type="ARBA" id="ARBA00068150"/>
    </source>
</evidence>
<comment type="function">
    <text evidence="17">Member of the two-component regulatory system BvgS/BvgA. Phosphorylates BvgA via a four-step phosphorelay in response to environmental signals.</text>
</comment>
<dbReference type="CDD" id="cd16922">
    <property type="entry name" value="HATPase_EvgS-ArcB-TorS-like"/>
    <property type="match status" value="1"/>
</dbReference>
<evidence type="ECO:0000256" key="25">
    <source>
        <dbReference type="SAM" id="Coils"/>
    </source>
</evidence>
<evidence type="ECO:0000256" key="24">
    <source>
        <dbReference type="PROSITE-ProRule" id="PRU00169"/>
    </source>
</evidence>
<dbReference type="InterPro" id="IPR036641">
    <property type="entry name" value="HPT_dom_sf"/>
</dbReference>
<feature type="domain" description="PAC" evidence="29">
    <location>
        <begin position="95"/>
        <end position="145"/>
    </location>
</feature>
<dbReference type="FunFam" id="1.10.287.130:FF:000002">
    <property type="entry name" value="Two-component osmosensing histidine kinase"/>
    <property type="match status" value="1"/>
</dbReference>
<keyword evidence="15" id="KW-0843">Virulence</keyword>
<keyword evidence="13" id="KW-1133">Transmembrane helix</keyword>
<dbReference type="InterPro" id="IPR011006">
    <property type="entry name" value="CheY-like_superfamily"/>
</dbReference>
<comment type="subcellular location">
    <subcellularLocation>
        <location evidence="2">Cell inner membrane</location>
        <topology evidence="2">Multi-pass membrane protein</topology>
    </subcellularLocation>
</comment>
<dbReference type="InterPro" id="IPR005467">
    <property type="entry name" value="His_kinase_dom"/>
</dbReference>
<dbReference type="PROSITE" id="PS50894">
    <property type="entry name" value="HPT"/>
    <property type="match status" value="1"/>
</dbReference>
<organism evidence="31 32">
    <name type="scientific">Duganella aquatilis</name>
    <dbReference type="NCBI Taxonomy" id="2666082"/>
    <lineage>
        <taxon>Bacteria</taxon>
        <taxon>Pseudomonadati</taxon>
        <taxon>Pseudomonadota</taxon>
        <taxon>Betaproteobacteria</taxon>
        <taxon>Burkholderiales</taxon>
        <taxon>Oxalobacteraceae</taxon>
        <taxon>Telluria group</taxon>
        <taxon>Duganella</taxon>
    </lineage>
</organism>
<dbReference type="PROSITE" id="PS50112">
    <property type="entry name" value="PAS"/>
    <property type="match status" value="1"/>
</dbReference>
<reference evidence="31 32" key="1">
    <citation type="submission" date="2019-11" db="EMBL/GenBank/DDBJ databases">
        <title>Novel species isolated from a subtropical stream in China.</title>
        <authorList>
            <person name="Lu H."/>
        </authorList>
    </citation>
    <scope>NUCLEOTIDE SEQUENCE [LARGE SCALE GENOMIC DNA]</scope>
    <source>
        <strain evidence="31 32">FT26W</strain>
    </source>
</reference>
<evidence type="ECO:0000256" key="8">
    <source>
        <dbReference type="ARBA" id="ARBA00022692"/>
    </source>
</evidence>
<evidence type="ECO:0000259" key="28">
    <source>
        <dbReference type="PROSITE" id="PS50112"/>
    </source>
</evidence>
<keyword evidence="4" id="KW-1003">Cell membrane</keyword>
<dbReference type="CDD" id="cd17546">
    <property type="entry name" value="REC_hyHK_CKI1_RcsC-like"/>
    <property type="match status" value="1"/>
</dbReference>
<evidence type="ECO:0000313" key="32">
    <source>
        <dbReference type="Proteomes" id="UP000439986"/>
    </source>
</evidence>
<evidence type="ECO:0000256" key="23">
    <source>
        <dbReference type="PROSITE-ProRule" id="PRU00110"/>
    </source>
</evidence>
<dbReference type="Gene3D" id="3.40.50.2300">
    <property type="match status" value="1"/>
</dbReference>
<dbReference type="Gene3D" id="1.20.120.160">
    <property type="entry name" value="HPT domain"/>
    <property type="match status" value="1"/>
</dbReference>
<evidence type="ECO:0000256" key="7">
    <source>
        <dbReference type="ARBA" id="ARBA00022679"/>
    </source>
</evidence>
<dbReference type="PROSITE" id="PS50110">
    <property type="entry name" value="RESPONSE_REGULATORY"/>
    <property type="match status" value="1"/>
</dbReference>
<dbReference type="Gene3D" id="3.30.565.10">
    <property type="entry name" value="Histidine kinase-like ATPase, C-terminal domain"/>
    <property type="match status" value="1"/>
</dbReference>
<evidence type="ECO:0000256" key="11">
    <source>
        <dbReference type="ARBA" id="ARBA00022777"/>
    </source>
</evidence>
<evidence type="ECO:0000259" key="26">
    <source>
        <dbReference type="PROSITE" id="PS50109"/>
    </source>
</evidence>
<protein>
    <recommendedName>
        <fullName evidence="22">Sensor protein FixL</fullName>
        <ecNumber evidence="3">2.7.13.3</ecNumber>
    </recommendedName>
    <alternativeName>
        <fullName evidence="20">Sensory/regulatory protein RpfC</fullName>
    </alternativeName>
    <alternativeName>
        <fullName evidence="21">Virulence sensor protein BvgS</fullName>
    </alternativeName>
</protein>
<dbReference type="SMART" id="SM00448">
    <property type="entry name" value="REC"/>
    <property type="match status" value="1"/>
</dbReference>
<dbReference type="PRINTS" id="PR00344">
    <property type="entry name" value="BCTRLSENSOR"/>
</dbReference>
<dbReference type="SUPFAM" id="SSF55785">
    <property type="entry name" value="PYP-like sensor domain (PAS domain)"/>
    <property type="match status" value="1"/>
</dbReference>
<keyword evidence="9" id="KW-0732">Signal</keyword>
<dbReference type="Pfam" id="PF00072">
    <property type="entry name" value="Response_reg"/>
    <property type="match status" value="1"/>
</dbReference>
<feature type="domain" description="HPt" evidence="30">
    <location>
        <begin position="566"/>
        <end position="661"/>
    </location>
</feature>
<dbReference type="PROSITE" id="PS50113">
    <property type="entry name" value="PAC"/>
    <property type="match status" value="1"/>
</dbReference>
<dbReference type="EC" id="2.7.13.3" evidence="3"/>
<keyword evidence="12" id="KW-0067">ATP-binding</keyword>
<dbReference type="PROSITE" id="PS50109">
    <property type="entry name" value="HIS_KIN"/>
    <property type="match status" value="1"/>
</dbReference>
<evidence type="ECO:0000256" key="16">
    <source>
        <dbReference type="ARBA" id="ARBA00023136"/>
    </source>
</evidence>
<keyword evidence="7" id="KW-0808">Transferase</keyword>
<dbReference type="GO" id="GO:0005524">
    <property type="term" value="F:ATP binding"/>
    <property type="evidence" value="ECO:0007669"/>
    <property type="project" value="UniProtKB-KW"/>
</dbReference>
<feature type="coiled-coil region" evidence="25">
    <location>
        <begin position="136"/>
        <end position="170"/>
    </location>
</feature>
<evidence type="ECO:0000256" key="12">
    <source>
        <dbReference type="ARBA" id="ARBA00022840"/>
    </source>
</evidence>
<dbReference type="SMART" id="SM00091">
    <property type="entry name" value="PAS"/>
    <property type="match status" value="1"/>
</dbReference>
<evidence type="ECO:0000256" key="22">
    <source>
        <dbReference type="ARBA" id="ARBA00070616"/>
    </source>
</evidence>
<evidence type="ECO:0000256" key="1">
    <source>
        <dbReference type="ARBA" id="ARBA00000085"/>
    </source>
</evidence>
<evidence type="ECO:0000256" key="18">
    <source>
        <dbReference type="ARBA" id="ARBA00059827"/>
    </source>
</evidence>
<dbReference type="SUPFAM" id="SSF47384">
    <property type="entry name" value="Homodimeric domain of signal transducing histidine kinase"/>
    <property type="match status" value="1"/>
</dbReference>
<keyword evidence="25" id="KW-0175">Coiled coil</keyword>
<evidence type="ECO:0000256" key="19">
    <source>
        <dbReference type="ARBA" id="ARBA00064003"/>
    </source>
</evidence>
<feature type="modified residue" description="4-aspartylphosphate" evidence="24">
    <location>
        <position position="475"/>
    </location>
</feature>
<evidence type="ECO:0000256" key="10">
    <source>
        <dbReference type="ARBA" id="ARBA00022741"/>
    </source>
</evidence>
<dbReference type="SUPFAM" id="SSF55874">
    <property type="entry name" value="ATPase domain of HSP90 chaperone/DNA topoisomerase II/histidine kinase"/>
    <property type="match status" value="1"/>
</dbReference>
<evidence type="ECO:0000256" key="3">
    <source>
        <dbReference type="ARBA" id="ARBA00012438"/>
    </source>
</evidence>
<evidence type="ECO:0000259" key="27">
    <source>
        <dbReference type="PROSITE" id="PS50110"/>
    </source>
</evidence>
<dbReference type="PANTHER" id="PTHR43047:SF72">
    <property type="entry name" value="OSMOSENSING HISTIDINE PROTEIN KINASE SLN1"/>
    <property type="match status" value="1"/>
</dbReference>
<comment type="caution">
    <text evidence="31">The sequence shown here is derived from an EMBL/GenBank/DDBJ whole genome shotgun (WGS) entry which is preliminary data.</text>
</comment>
<comment type="function">
    <text evidence="18">Putative oxygen sensor; modulates the activity of FixJ, a transcriptional activator of nitrogen fixation fixK gene. FixL probably acts as a kinase that phosphorylates FixJ.</text>
</comment>
<evidence type="ECO:0000256" key="15">
    <source>
        <dbReference type="ARBA" id="ARBA00023026"/>
    </source>
</evidence>
<gene>
    <name evidence="31" type="ORF">GJ698_15225</name>
</gene>
<evidence type="ECO:0000256" key="17">
    <source>
        <dbReference type="ARBA" id="ARBA00058004"/>
    </source>
</evidence>
<dbReference type="InterPro" id="IPR004358">
    <property type="entry name" value="Sig_transdc_His_kin-like_C"/>
</dbReference>
<evidence type="ECO:0000256" key="13">
    <source>
        <dbReference type="ARBA" id="ARBA00022989"/>
    </source>
</evidence>
<dbReference type="Pfam" id="PF00512">
    <property type="entry name" value="HisKA"/>
    <property type="match status" value="1"/>
</dbReference>
<feature type="domain" description="Histidine kinase" evidence="26">
    <location>
        <begin position="170"/>
        <end position="392"/>
    </location>
</feature>
<proteinExistence type="predicted"/>
<keyword evidence="11" id="KW-0418">Kinase</keyword>